<dbReference type="InterPro" id="IPR045527">
    <property type="entry name" value="DUF6470"/>
</dbReference>
<name>A0A3N5AE98_9THEO</name>
<dbReference type="Pfam" id="PF20074">
    <property type="entry name" value="DUF6470"/>
    <property type="match status" value="1"/>
</dbReference>
<evidence type="ECO:0000313" key="1">
    <source>
        <dbReference type="EMBL" id="RPF42893.1"/>
    </source>
</evidence>
<protein>
    <submittedName>
        <fullName evidence="1">Uncharacterized protein</fullName>
    </submittedName>
</protein>
<keyword evidence="2" id="KW-1185">Reference proteome</keyword>
<dbReference type="AlphaFoldDB" id="A0A3N5AE98"/>
<accession>A0A3N5AE98</accession>
<comment type="caution">
    <text evidence="1">The sequence shown here is derived from an EMBL/GenBank/DDBJ whole genome shotgun (WGS) entry which is preliminary data.</text>
</comment>
<gene>
    <name evidence="1" type="ORF">EDD75_2007</name>
</gene>
<proteinExistence type="predicted"/>
<evidence type="ECO:0000313" key="2">
    <source>
        <dbReference type="Proteomes" id="UP000282654"/>
    </source>
</evidence>
<reference evidence="1 2" key="1">
    <citation type="submission" date="2018-11" db="EMBL/GenBank/DDBJ databases">
        <title>Genomic Encyclopedia of Type Strains, Phase IV (KMG-IV): sequencing the most valuable type-strain genomes for metagenomic binning, comparative biology and taxonomic classification.</title>
        <authorList>
            <person name="Goeker M."/>
        </authorList>
    </citation>
    <scope>NUCLEOTIDE SEQUENCE [LARGE SCALE GENOMIC DNA]</scope>
    <source>
        <strain evidence="1 2">DSM 102936</strain>
    </source>
</reference>
<dbReference type="Proteomes" id="UP000282654">
    <property type="component" value="Unassembled WGS sequence"/>
</dbReference>
<dbReference type="EMBL" id="RKRE01000003">
    <property type="protein sequence ID" value="RPF42893.1"/>
    <property type="molecule type" value="Genomic_DNA"/>
</dbReference>
<organism evidence="1 2">
    <name type="scientific">Thermodesulfitimonas autotrophica</name>
    <dbReference type="NCBI Taxonomy" id="1894989"/>
    <lineage>
        <taxon>Bacteria</taxon>
        <taxon>Bacillati</taxon>
        <taxon>Bacillota</taxon>
        <taxon>Clostridia</taxon>
        <taxon>Thermoanaerobacterales</taxon>
        <taxon>Thermoanaerobacteraceae</taxon>
        <taxon>Thermodesulfitimonas</taxon>
    </lineage>
</organism>
<sequence>MRLVIEQQRAVIGIQQSRPRLEVRESAPPVLQLRRQLPRLQISGGKVAVRIDQTRCFSERGFKPLSELGREQAELGRQAALKGIARRSVEGDFLAAIEKGTGVADLAWPEEKKEVGLALLPRSRPVVEFIEESLQIRVDAGGVAVSFTPGEIEMGAPGPPYVLIYLQRRPFIQVKMLPERLDATV</sequence>